<evidence type="ECO:0000313" key="2">
    <source>
        <dbReference type="Proteomes" id="UP000525652"/>
    </source>
</evidence>
<organism evidence="1 2">
    <name type="scientific">Puniceicoccus vermicola</name>
    <dbReference type="NCBI Taxonomy" id="388746"/>
    <lineage>
        <taxon>Bacteria</taxon>
        <taxon>Pseudomonadati</taxon>
        <taxon>Verrucomicrobiota</taxon>
        <taxon>Opitutia</taxon>
        <taxon>Puniceicoccales</taxon>
        <taxon>Puniceicoccaceae</taxon>
        <taxon>Puniceicoccus</taxon>
    </lineage>
</organism>
<dbReference type="Proteomes" id="UP000525652">
    <property type="component" value="Unassembled WGS sequence"/>
</dbReference>
<dbReference type="SUPFAM" id="SSF51445">
    <property type="entry name" value="(Trans)glycosidases"/>
    <property type="match status" value="1"/>
</dbReference>
<evidence type="ECO:0000313" key="1">
    <source>
        <dbReference type="EMBL" id="MBC2602530.1"/>
    </source>
</evidence>
<keyword evidence="2" id="KW-1185">Reference proteome</keyword>
<comment type="caution">
    <text evidence="1">The sequence shown here is derived from an EMBL/GenBank/DDBJ whole genome shotgun (WGS) entry which is preliminary data.</text>
</comment>
<accession>A0A7X1AYW8</accession>
<protein>
    <recommendedName>
        <fullName evidence="3">Alpha-galactosidase</fullName>
    </recommendedName>
</protein>
<evidence type="ECO:0008006" key="3">
    <source>
        <dbReference type="Google" id="ProtNLM"/>
    </source>
</evidence>
<reference evidence="1 2" key="1">
    <citation type="submission" date="2020-07" db="EMBL/GenBank/DDBJ databases">
        <authorList>
            <person name="Feng X."/>
        </authorList>
    </citation>
    <scope>NUCLEOTIDE SEQUENCE [LARGE SCALE GENOMIC DNA]</scope>
    <source>
        <strain evidence="1 2">JCM14086</strain>
    </source>
</reference>
<gene>
    <name evidence="1" type="ORF">H5P30_12165</name>
</gene>
<dbReference type="AlphaFoldDB" id="A0A7X1AYW8"/>
<proteinExistence type="predicted"/>
<sequence length="703" mass="79787">MSEIKMEIKEKPISRIEFDNTSIELVTHKGCLRSIGAVTVNGTHLRNAQVPFLPWFDSYQGEVFDRFMLLSVAQDGDVTRVELQTESNSDFPFRERRDCSGDLCFRNRSFDAPPLSVKLAICFKPAAAEIGRRVFSGFTYWFEYTGEACPIHRLLDRGSWELGGNLDDVNLVCRNWLTPPRMRIARETTYSTVGLDNWANLLPGNMWARWSLLPGFDMQYGQEGILVGWFDQVSLVRTTLESNTGEDAIRINDFHWFEQSGQISTNPKTILHCPDILEHTAALNLWTELQDRDREMSQRQFGIPEEEPPRLTLSENVWSGFNFDTTYEHVLETAAEFGMDQIFVDVCWEQGEALKESLAAVVPLEKQKGTIFEKYQHRNMCCVLDFKVAAAHGGEAALKRLCDRASGKGVKVISWMAAHVHPHSVIVDGPQCLEDAHADVPSREHFKHGMNGAIAGQESGRHPWTGYPNSCWTLNLNSPVYDYLCENLLGVCERTGLSGYLWDSYSNLGWWQVDYSDGSMRPQFDRMAGLYAEMARRGLYVKPEALVAFSSHSCCGLHGGNVYAGDLLGYSYDTTIDLNNTGISNEALLSGEVSPELVFRCFAHRRVPSLRLHQVPRDKWNETSVATMKKYFAMYKAARGIMKRRTVLADDAGVLWEGDQGEQLLWSFIEGTWTEGQPVELLTGRSTEERRLEPWRVYRIEAI</sequence>
<name>A0A7X1AYW8_9BACT</name>
<dbReference type="RefSeq" id="WP_185693201.1">
    <property type="nucleotide sequence ID" value="NZ_JACHVA010000099.1"/>
</dbReference>
<dbReference type="EMBL" id="JACHVA010000099">
    <property type="protein sequence ID" value="MBC2602530.1"/>
    <property type="molecule type" value="Genomic_DNA"/>
</dbReference>
<dbReference type="InterPro" id="IPR017853">
    <property type="entry name" value="GH"/>
</dbReference>